<name>S4RRQ8_PETMA</name>
<dbReference type="InterPro" id="IPR000182">
    <property type="entry name" value="GNAT_dom"/>
</dbReference>
<dbReference type="AlphaFoldDB" id="S4RRQ8"/>
<dbReference type="GO" id="GO:0008080">
    <property type="term" value="F:N-acetyltransferase activity"/>
    <property type="evidence" value="ECO:0007669"/>
    <property type="project" value="InterPro"/>
</dbReference>
<dbReference type="CDD" id="cd04301">
    <property type="entry name" value="NAT_SF"/>
    <property type="match status" value="1"/>
</dbReference>
<evidence type="ECO:0000313" key="2">
    <source>
        <dbReference type="Ensembl" id="ENSPMAP00000007895.1"/>
    </source>
</evidence>
<dbReference type="GO" id="GO:0005737">
    <property type="term" value="C:cytoplasm"/>
    <property type="evidence" value="ECO:0007669"/>
    <property type="project" value="TreeGrafter"/>
</dbReference>
<organism evidence="2">
    <name type="scientific">Petromyzon marinus</name>
    <name type="common">Sea lamprey</name>
    <dbReference type="NCBI Taxonomy" id="7757"/>
    <lineage>
        <taxon>Eukaryota</taxon>
        <taxon>Metazoa</taxon>
        <taxon>Chordata</taxon>
        <taxon>Craniata</taxon>
        <taxon>Vertebrata</taxon>
        <taxon>Cyclostomata</taxon>
        <taxon>Hyperoartia</taxon>
        <taxon>Petromyzontiformes</taxon>
        <taxon>Petromyzontidae</taxon>
        <taxon>Petromyzon</taxon>
    </lineage>
</organism>
<dbReference type="InterPro" id="IPR016181">
    <property type="entry name" value="Acyl_CoA_acyltransferase"/>
</dbReference>
<dbReference type="PANTHER" id="PTHR13538">
    <property type="entry name" value="N-ACETYLTRANSFERASE 6"/>
    <property type="match status" value="1"/>
</dbReference>
<evidence type="ECO:0000259" key="1">
    <source>
        <dbReference type="PROSITE" id="PS51186"/>
    </source>
</evidence>
<reference evidence="2" key="2">
    <citation type="submission" date="2025-09" db="UniProtKB">
        <authorList>
            <consortium name="Ensembl"/>
        </authorList>
    </citation>
    <scope>IDENTIFICATION</scope>
</reference>
<dbReference type="PROSITE" id="PS51186">
    <property type="entry name" value="GNAT"/>
    <property type="match status" value="1"/>
</dbReference>
<feature type="domain" description="N-acetyltransferase" evidence="1">
    <location>
        <begin position="8"/>
        <end position="139"/>
    </location>
</feature>
<dbReference type="GeneTree" id="ENSGT00390000000980"/>
<dbReference type="GO" id="GO:1905502">
    <property type="term" value="F:acetyl-CoA binding"/>
    <property type="evidence" value="ECO:0007669"/>
    <property type="project" value="TreeGrafter"/>
</dbReference>
<accession>S4RRQ8</accession>
<dbReference type="OMA" id="ECCELIN"/>
<reference evidence="2" key="1">
    <citation type="submission" date="2025-08" db="UniProtKB">
        <authorList>
            <consortium name="Ensembl"/>
        </authorList>
    </citation>
    <scope>IDENTIFICATION</scope>
</reference>
<dbReference type="HOGENOM" id="CLU_077855_2_1_1"/>
<protein>
    <submittedName>
        <fullName evidence="2">N(alpha)-acetyltransferase 80, NatH catalytic subunit</fullName>
    </submittedName>
</protein>
<sequence length="139" mass="14997">AGGPRIEAVLLHQRPALAEACALLLREQWGLSVQARLVSLQRSSHAFPLSLVLLACPAEGTTPEVLGHSKLSLVVGDGAGVLAESVLIAPAHRGQGLGRRLMEETERYARSRGKHRLFLSTPDKQCFYAHLGYVPCQPV</sequence>
<dbReference type="STRING" id="7757.ENSPMAP00000007895"/>
<dbReference type="PANTHER" id="PTHR13538:SF4">
    <property type="entry name" value="N-ALPHA-ACETYLTRANSFERASE 80"/>
    <property type="match status" value="1"/>
</dbReference>
<dbReference type="SUPFAM" id="SSF55729">
    <property type="entry name" value="Acyl-CoA N-acyltransferases (Nat)"/>
    <property type="match status" value="1"/>
</dbReference>
<dbReference type="Ensembl" id="ENSPMAT00000007930.1">
    <property type="protein sequence ID" value="ENSPMAP00000007895.1"/>
    <property type="gene ID" value="ENSPMAG00000007176.1"/>
</dbReference>
<proteinExistence type="predicted"/>
<dbReference type="Pfam" id="PF13508">
    <property type="entry name" value="Acetyltransf_7"/>
    <property type="match status" value="1"/>
</dbReference>
<dbReference type="Gene3D" id="3.40.630.30">
    <property type="match status" value="1"/>
</dbReference>
<dbReference type="InterPro" id="IPR039840">
    <property type="entry name" value="NAA80"/>
</dbReference>